<dbReference type="Gramene" id="Psat03G0225700-T1">
    <property type="protein sequence ID" value="KAI5426765.1"/>
    <property type="gene ID" value="KIW84_032257"/>
</dbReference>
<proteinExistence type="predicted"/>
<keyword evidence="3" id="KW-1185">Reference proteome</keyword>
<feature type="region of interest" description="Disordered" evidence="1">
    <location>
        <begin position="133"/>
        <end position="187"/>
    </location>
</feature>
<dbReference type="EMBL" id="JAMSHJ010000003">
    <property type="protein sequence ID" value="KAI5426765.1"/>
    <property type="molecule type" value="Genomic_DNA"/>
</dbReference>
<evidence type="ECO:0000256" key="1">
    <source>
        <dbReference type="SAM" id="MobiDB-lite"/>
    </source>
</evidence>
<protein>
    <submittedName>
        <fullName evidence="2">Uncharacterized protein</fullName>
    </submittedName>
</protein>
<name>A0A9D4XXI4_PEA</name>
<dbReference type="Proteomes" id="UP001058974">
    <property type="component" value="Chromosome 3"/>
</dbReference>
<dbReference type="AlphaFoldDB" id="A0A9D4XXI4"/>
<comment type="caution">
    <text evidence="2">The sequence shown here is derived from an EMBL/GenBank/DDBJ whole genome shotgun (WGS) entry which is preliminary data.</text>
</comment>
<feature type="compositionally biased region" description="Basic residues" evidence="1">
    <location>
        <begin position="133"/>
        <end position="145"/>
    </location>
</feature>
<evidence type="ECO:0000313" key="2">
    <source>
        <dbReference type="EMBL" id="KAI5426765.1"/>
    </source>
</evidence>
<gene>
    <name evidence="2" type="ORF">KIW84_032257</name>
</gene>
<organism evidence="2 3">
    <name type="scientific">Pisum sativum</name>
    <name type="common">Garden pea</name>
    <name type="synonym">Lathyrus oleraceus</name>
    <dbReference type="NCBI Taxonomy" id="3888"/>
    <lineage>
        <taxon>Eukaryota</taxon>
        <taxon>Viridiplantae</taxon>
        <taxon>Streptophyta</taxon>
        <taxon>Embryophyta</taxon>
        <taxon>Tracheophyta</taxon>
        <taxon>Spermatophyta</taxon>
        <taxon>Magnoliopsida</taxon>
        <taxon>eudicotyledons</taxon>
        <taxon>Gunneridae</taxon>
        <taxon>Pentapetalae</taxon>
        <taxon>rosids</taxon>
        <taxon>fabids</taxon>
        <taxon>Fabales</taxon>
        <taxon>Fabaceae</taxon>
        <taxon>Papilionoideae</taxon>
        <taxon>50 kb inversion clade</taxon>
        <taxon>NPAAA clade</taxon>
        <taxon>Hologalegina</taxon>
        <taxon>IRL clade</taxon>
        <taxon>Fabeae</taxon>
        <taxon>Lathyrus</taxon>
    </lineage>
</organism>
<sequence length="239" mass="26584">MECITLINKLGAFDLCVIVQERHELIENKDTRKLAKEPKNTCISSACSLGEAVAKHWFARRVPGEQLHQHSLARRSSSESPASIPVAKPLNLAGAKVEACPSLGEVCSLRFMRGQIPVDELLFDPEIERTARRLNSKTRRRRQQARQRQEQGESSSTTNPHPFIPNMEPQPPPPISTPCINSPRNTAQFANHTGRQAEMKTGTLNLLYGSPFTGMDHEDPFAFLTKFYEIALAAGVDQA</sequence>
<accession>A0A9D4XXI4</accession>
<reference evidence="2 3" key="1">
    <citation type="journal article" date="2022" name="Nat. Genet.">
        <title>Improved pea reference genome and pan-genome highlight genomic features and evolutionary characteristics.</title>
        <authorList>
            <person name="Yang T."/>
            <person name="Liu R."/>
            <person name="Luo Y."/>
            <person name="Hu S."/>
            <person name="Wang D."/>
            <person name="Wang C."/>
            <person name="Pandey M.K."/>
            <person name="Ge S."/>
            <person name="Xu Q."/>
            <person name="Li N."/>
            <person name="Li G."/>
            <person name="Huang Y."/>
            <person name="Saxena R.K."/>
            <person name="Ji Y."/>
            <person name="Li M."/>
            <person name="Yan X."/>
            <person name="He Y."/>
            <person name="Liu Y."/>
            <person name="Wang X."/>
            <person name="Xiang C."/>
            <person name="Varshney R.K."/>
            <person name="Ding H."/>
            <person name="Gao S."/>
            <person name="Zong X."/>
        </authorList>
    </citation>
    <scope>NUCLEOTIDE SEQUENCE [LARGE SCALE GENOMIC DNA]</scope>
    <source>
        <strain evidence="2 3">cv. Zhongwan 6</strain>
    </source>
</reference>
<evidence type="ECO:0000313" key="3">
    <source>
        <dbReference type="Proteomes" id="UP001058974"/>
    </source>
</evidence>